<proteinExistence type="inferred from homology"/>
<dbReference type="Gene3D" id="3.40.50.1820">
    <property type="entry name" value="alpha/beta hydrolase"/>
    <property type="match status" value="1"/>
</dbReference>
<dbReference type="SUPFAM" id="SSF53474">
    <property type="entry name" value="alpha/beta-Hydrolases"/>
    <property type="match status" value="1"/>
</dbReference>
<dbReference type="InterPro" id="IPR008220">
    <property type="entry name" value="HAT_MetX-like"/>
</dbReference>
<keyword evidence="2 5" id="KW-0012">Acyltransferase</keyword>
<dbReference type="Proteomes" id="UP000565715">
    <property type="component" value="Unassembled WGS sequence"/>
</dbReference>
<comment type="function">
    <text evidence="2">Transfers an acetyl group from acetyl-CoA to L-homoserine, forming acetyl-L-homoserine.</text>
</comment>
<feature type="active site" evidence="2 3">
    <location>
        <position position="389"/>
    </location>
</feature>
<feature type="active site" evidence="2 3">
    <location>
        <position position="419"/>
    </location>
</feature>
<dbReference type="UniPathway" id="UPA00051">
    <property type="reaction ID" value="UER00074"/>
</dbReference>
<dbReference type="EC" id="2.3.1.31" evidence="2"/>
<feature type="binding site" evidence="2">
    <location>
        <position position="420"/>
    </location>
    <ligand>
        <name>substrate</name>
    </ligand>
</feature>
<gene>
    <name evidence="2" type="primary">metXA</name>
    <name evidence="5" type="ORF">HGA13_28965</name>
</gene>
<dbReference type="PANTHER" id="PTHR32268:SF11">
    <property type="entry name" value="HOMOSERINE O-ACETYLTRANSFERASE"/>
    <property type="match status" value="1"/>
</dbReference>
<feature type="binding site" evidence="2">
    <location>
        <position position="296"/>
    </location>
    <ligand>
        <name>substrate</name>
    </ligand>
</feature>
<comment type="caution">
    <text evidence="2">Lacks conserved residue(s) required for the propagation of feature annotation.</text>
</comment>
<comment type="caution">
    <text evidence="5">The sequence shown here is derived from an EMBL/GenBank/DDBJ whole genome shotgun (WGS) entry which is preliminary data.</text>
</comment>
<dbReference type="GO" id="GO:0004414">
    <property type="term" value="F:homoserine O-acetyltransferase activity"/>
    <property type="evidence" value="ECO:0007669"/>
    <property type="project" value="UniProtKB-UniRule"/>
</dbReference>
<evidence type="ECO:0000256" key="2">
    <source>
        <dbReference type="HAMAP-Rule" id="MF_00296"/>
    </source>
</evidence>
<comment type="similarity">
    <text evidence="2">Belongs to the AB hydrolase superfamily. MetX family.</text>
</comment>
<dbReference type="NCBIfam" id="NF001209">
    <property type="entry name" value="PRK00175.1"/>
    <property type="match status" value="1"/>
</dbReference>
<dbReference type="PANTHER" id="PTHR32268">
    <property type="entry name" value="HOMOSERINE O-ACETYLTRANSFERASE"/>
    <property type="match status" value="1"/>
</dbReference>
<comment type="subcellular location">
    <subcellularLocation>
        <location evidence="2">Cytoplasm</location>
    </subcellularLocation>
</comment>
<evidence type="ECO:0000259" key="4">
    <source>
        <dbReference type="Pfam" id="PF00561"/>
    </source>
</evidence>
<protein>
    <recommendedName>
        <fullName evidence="2">Homoserine O-acetyltransferase</fullName>
        <shortName evidence="2">HAT</shortName>
        <ecNumber evidence="2">2.3.1.31</ecNumber>
    </recommendedName>
    <alternativeName>
        <fullName evidence="2">Homoserine transacetylase</fullName>
        <shortName evidence="2">HTA</shortName>
    </alternativeName>
</protein>
<dbReference type="NCBIfam" id="TIGR01392">
    <property type="entry name" value="homoserO_Ac_trn"/>
    <property type="match status" value="1"/>
</dbReference>
<keyword evidence="2" id="KW-0028">Amino-acid biosynthesis</keyword>
<accession>A0A846XL61</accession>
<feature type="domain" description="AB hydrolase-1" evidence="4">
    <location>
        <begin position="121"/>
        <end position="425"/>
    </location>
</feature>
<dbReference type="AlphaFoldDB" id="A0A846XL61"/>
<evidence type="ECO:0000256" key="1">
    <source>
        <dbReference type="ARBA" id="ARBA00022679"/>
    </source>
</evidence>
<dbReference type="GO" id="GO:0005737">
    <property type="term" value="C:cytoplasm"/>
    <property type="evidence" value="ECO:0007669"/>
    <property type="project" value="UniProtKB-SubCell"/>
</dbReference>
<dbReference type="InterPro" id="IPR029058">
    <property type="entry name" value="AB_hydrolase_fold"/>
</dbReference>
<evidence type="ECO:0000313" key="6">
    <source>
        <dbReference type="Proteomes" id="UP000565715"/>
    </source>
</evidence>
<dbReference type="PIRSF" id="PIRSF000443">
    <property type="entry name" value="Homoser_Ac_trans"/>
    <property type="match status" value="1"/>
</dbReference>
<dbReference type="Pfam" id="PF00561">
    <property type="entry name" value="Abhydrolase_1"/>
    <property type="match status" value="1"/>
</dbReference>
<reference evidence="5 6" key="1">
    <citation type="submission" date="2020-04" db="EMBL/GenBank/DDBJ databases">
        <title>MicrobeNet Type strains.</title>
        <authorList>
            <person name="Nicholson A.C."/>
        </authorList>
    </citation>
    <scope>NUCLEOTIDE SEQUENCE [LARGE SCALE GENOMIC DNA]</scope>
    <source>
        <strain evidence="5 6">DSM 45078</strain>
    </source>
</reference>
<dbReference type="EMBL" id="JAAXOO010000008">
    <property type="protein sequence ID" value="NKY37071.1"/>
    <property type="molecule type" value="Genomic_DNA"/>
</dbReference>
<feature type="active site" description="Nucleophile" evidence="2 3">
    <location>
        <position position="226"/>
    </location>
</feature>
<keyword evidence="2" id="KW-0963">Cytoplasm</keyword>
<dbReference type="InterPro" id="IPR000073">
    <property type="entry name" value="AB_hydrolase_1"/>
</dbReference>
<dbReference type="GO" id="GO:0009086">
    <property type="term" value="P:methionine biosynthetic process"/>
    <property type="evidence" value="ECO:0007669"/>
    <property type="project" value="UniProtKB-UniRule"/>
</dbReference>
<comment type="pathway">
    <text evidence="2">Amino-acid biosynthesis; L-methionine biosynthesis via de novo pathway; O-acetyl-L-homoserine from L-homoserine: step 1/1.</text>
</comment>
<name>A0A846XL61_9NOCA</name>
<comment type="catalytic activity">
    <reaction evidence="2">
        <text>L-homoserine + acetyl-CoA = O-acetyl-L-homoserine + CoA</text>
        <dbReference type="Rhea" id="RHEA:13701"/>
        <dbReference type="ChEBI" id="CHEBI:57287"/>
        <dbReference type="ChEBI" id="CHEBI:57288"/>
        <dbReference type="ChEBI" id="CHEBI:57476"/>
        <dbReference type="ChEBI" id="CHEBI:57716"/>
        <dbReference type="EC" id="2.3.1.31"/>
    </reaction>
</comment>
<organism evidence="5 6">
    <name type="scientific">Nocardia speluncae</name>
    <dbReference type="NCBI Taxonomy" id="419477"/>
    <lineage>
        <taxon>Bacteria</taxon>
        <taxon>Bacillati</taxon>
        <taxon>Actinomycetota</taxon>
        <taxon>Actinomycetes</taxon>
        <taxon>Mycobacteriales</taxon>
        <taxon>Nocardiaceae</taxon>
        <taxon>Nocardia</taxon>
    </lineage>
</organism>
<dbReference type="HAMAP" id="MF_00296">
    <property type="entry name" value="MetX_acyltransf"/>
    <property type="match status" value="1"/>
</dbReference>
<keyword evidence="6" id="KW-1185">Reference proteome</keyword>
<keyword evidence="1 2" id="KW-0808">Transferase</keyword>
<dbReference type="GO" id="GO:0009092">
    <property type="term" value="P:homoserine metabolic process"/>
    <property type="evidence" value="ECO:0007669"/>
    <property type="project" value="TreeGrafter"/>
</dbReference>
<evidence type="ECO:0000313" key="5">
    <source>
        <dbReference type="EMBL" id="NKY37071.1"/>
    </source>
</evidence>
<evidence type="ECO:0000256" key="3">
    <source>
        <dbReference type="PIRSR" id="PIRSR000443-1"/>
    </source>
</evidence>
<keyword evidence="2" id="KW-0486">Methionine biosynthesis</keyword>
<sequence>MSGGRRYVPVLVTSALALRIAARNPRFSGARYDRWQYPRPLHGRDSYGPAIAAGRGPAGGSHRVKVSSEQSTATPVAQLPPPGGTAGVIEIGDLTLENGARLPAVELLVQRWGELSPAMDNVVLIEHALTGDSHVVGEPDADHPQPGWWNGMIGPGAPIDTDEWCVVATNVLGGCQGSTGPGSPAPDGEPWGARFPEISIRDQVNAEVRLFDLLGIDRLAAAVGGSMGGMRVLEWMLCAPERLASALVLAVGARATADQIGTQTTQIAAITSDPDWQGGNYHGTGRAPMAGMGIARRIAHLTYRTEIELDSRFANSPQAGEDPWEGGRYAVQSYLEYQAEKLCKRFDPATYVLLSEAMNRHDIGRGRGGIEAAMARAEVPCIVGGIDSDRLYPLHTQRELAEGLVGCRHFEVIASRDGHDAFLTEAEAIGKLLTQTMGLARTHR</sequence>
<comment type="subunit">
    <text evidence="2">Homodimer.</text>
</comment>